<dbReference type="eggNOG" id="ENOG5033EMK">
    <property type="taxonomic scope" value="Bacteria"/>
</dbReference>
<dbReference type="HOGENOM" id="CLU_531748_0_0_10"/>
<keyword evidence="2" id="KW-1185">Reference proteome</keyword>
<sequence length="523" mass="57631">MYSTITVITKNKRAMKDKLYYFLIGLCLLFAACSDKDDLPTGTLPPVINFPMESLSIDLNKIDNLPVIAIVRSEVGLSEISVKIKTAEGIEDYKTITDFFDDNAYSLAVTPEYRADFESIIVKATDRKNQVTEDTLKLSVIDVFSRPEITFTPAAIVYDEMDENPQIPRTTYVVKSDAGIKHVEMYLVSADGQTSKGVAELDGEKEYTFDEMIEYKEGDKGFKVKVTDIYGNITVSTLPVTYKTLPIPSLTLPTRAINTTSDIQTGVPMKISSVRGVRSIKVYEQTADGENLLFEENKANDHELDIAPKMKISDAAYMLKVVVSDGRAGKEAVGYVKVYVDMNVGSLMVGSQPLANAAHSKYPEAFGMVSIRDMKTYSVDYAIGSEANAKNIDFKFYCFGGKAIPRLYSMDNTEKDKEFNGATGKLSAIPVKNGTRFAKMNDFDYEKATKASISKILSSNITISKLTPFEEGDIIAFRTGKNSTAGGAKIGVMKVVKMVSSQELGLANKTAVVLIVEIKFPKY</sequence>
<accession>D1PVW7</accession>
<dbReference type="EMBL" id="ACKS01000045">
    <property type="protein sequence ID" value="EFA44472.1"/>
    <property type="molecule type" value="Genomic_DNA"/>
</dbReference>
<evidence type="ECO:0000313" key="2">
    <source>
        <dbReference type="Proteomes" id="UP000003160"/>
    </source>
</evidence>
<proteinExistence type="predicted"/>
<name>D1PVW7_9BACT</name>
<protein>
    <submittedName>
        <fullName evidence="1">Uncharacterized protein</fullName>
    </submittedName>
</protein>
<dbReference type="AlphaFoldDB" id="D1PVW7"/>
<comment type="caution">
    <text evidence="1">The sequence shown here is derived from an EMBL/GenBank/DDBJ whole genome shotgun (WGS) entry which is preliminary data.</text>
</comment>
<reference evidence="1 2" key="1">
    <citation type="submission" date="2009-10" db="EMBL/GenBank/DDBJ databases">
        <authorList>
            <person name="Qin X."/>
            <person name="Bachman B."/>
            <person name="Battles P."/>
            <person name="Bell A."/>
            <person name="Bess C."/>
            <person name="Bickham C."/>
            <person name="Chaboub L."/>
            <person name="Chen D."/>
            <person name="Coyle M."/>
            <person name="Deiros D.R."/>
            <person name="Dinh H."/>
            <person name="Forbes L."/>
            <person name="Fowler G."/>
            <person name="Francisco L."/>
            <person name="Fu Q."/>
            <person name="Gubbala S."/>
            <person name="Hale W."/>
            <person name="Han Y."/>
            <person name="Hemphill L."/>
            <person name="Highlander S.K."/>
            <person name="Hirani K."/>
            <person name="Hogues M."/>
            <person name="Jackson L."/>
            <person name="Jakkamsetti A."/>
            <person name="Javaid M."/>
            <person name="Jiang H."/>
            <person name="Korchina V."/>
            <person name="Kovar C."/>
            <person name="Lara F."/>
            <person name="Lee S."/>
            <person name="Mata R."/>
            <person name="Mathew T."/>
            <person name="Moen C."/>
            <person name="Morales K."/>
            <person name="Munidasa M."/>
            <person name="Nazareth L."/>
            <person name="Ngo R."/>
            <person name="Nguyen L."/>
            <person name="Okwuonu G."/>
            <person name="Ongeri F."/>
            <person name="Patil S."/>
            <person name="Petrosino J."/>
            <person name="Pham C."/>
            <person name="Pham P."/>
            <person name="Pu L.-L."/>
            <person name="Puazo M."/>
            <person name="Raj R."/>
            <person name="Reid J."/>
            <person name="Rouhana J."/>
            <person name="Saada N."/>
            <person name="Shang Y."/>
            <person name="Simmons D."/>
            <person name="Thornton R."/>
            <person name="Warren J."/>
            <person name="Weissenberger G."/>
            <person name="Zhang J."/>
            <person name="Zhang L."/>
            <person name="Zhou C."/>
            <person name="Zhu D."/>
            <person name="Muzny D."/>
            <person name="Worley K."/>
            <person name="Gibbs R."/>
        </authorList>
    </citation>
    <scope>NUCLEOTIDE SEQUENCE [LARGE SCALE GENOMIC DNA]</scope>
    <source>
        <strain evidence="1 2">DSM 17361</strain>
    </source>
</reference>
<evidence type="ECO:0000313" key="1">
    <source>
        <dbReference type="EMBL" id="EFA44472.1"/>
    </source>
</evidence>
<gene>
    <name evidence="1" type="ORF">HMPREF0645_1102</name>
</gene>
<organism evidence="1 2">
    <name type="scientific">Hallella bergensis DSM 17361</name>
    <dbReference type="NCBI Taxonomy" id="585502"/>
    <lineage>
        <taxon>Bacteria</taxon>
        <taxon>Pseudomonadati</taxon>
        <taxon>Bacteroidota</taxon>
        <taxon>Bacteroidia</taxon>
        <taxon>Bacteroidales</taxon>
        <taxon>Prevotellaceae</taxon>
        <taxon>Hallella</taxon>
    </lineage>
</organism>
<dbReference type="Proteomes" id="UP000003160">
    <property type="component" value="Unassembled WGS sequence"/>
</dbReference>